<dbReference type="EMBL" id="FNQM01000003">
    <property type="protein sequence ID" value="SEA14353.1"/>
    <property type="molecule type" value="Genomic_DNA"/>
</dbReference>
<keyword evidence="3" id="KW-1185">Reference proteome</keyword>
<feature type="region of interest" description="Disordered" evidence="1">
    <location>
        <begin position="184"/>
        <end position="204"/>
    </location>
</feature>
<gene>
    <name evidence="2" type="ORF">SAMN05444370_103226</name>
</gene>
<dbReference type="AlphaFoldDB" id="A0A1H3YS37"/>
<accession>A0A1H3YS37</accession>
<dbReference type="RefSeq" id="WP_093250628.1">
    <property type="nucleotide sequence ID" value="NZ_FNQM01000003.1"/>
</dbReference>
<protein>
    <submittedName>
        <fullName evidence="2">Uncharacterized protein</fullName>
    </submittedName>
</protein>
<organism evidence="2 3">
    <name type="scientific">Rubrimonas cliftonensis</name>
    <dbReference type="NCBI Taxonomy" id="89524"/>
    <lineage>
        <taxon>Bacteria</taxon>
        <taxon>Pseudomonadati</taxon>
        <taxon>Pseudomonadota</taxon>
        <taxon>Alphaproteobacteria</taxon>
        <taxon>Rhodobacterales</taxon>
        <taxon>Paracoccaceae</taxon>
        <taxon>Rubrimonas</taxon>
    </lineage>
</organism>
<evidence type="ECO:0000313" key="2">
    <source>
        <dbReference type="EMBL" id="SEA14353.1"/>
    </source>
</evidence>
<sequence>MSDDVLWRDLLRIADQHRKAAAPAPFETAYADVARSLAICHRLGVDHPGVDMLKKDSFAPAELSDFFQKTWRLATLHLEERRVAQLEARGGVDLDAGDLDRLRANLLESRRMILAFAWLGEDQKRRHLDQLEAVGSELQRARDAFDVALDGVDDRGAAAMIEIGRPSPLKDLLARLIAPIAGSKAQPSALPGPNARLAPPDGKK</sequence>
<dbReference type="STRING" id="89524.SAMN05444370_103226"/>
<name>A0A1H3YS37_9RHOB</name>
<evidence type="ECO:0000256" key="1">
    <source>
        <dbReference type="SAM" id="MobiDB-lite"/>
    </source>
</evidence>
<dbReference type="Proteomes" id="UP000198703">
    <property type="component" value="Unassembled WGS sequence"/>
</dbReference>
<proteinExistence type="predicted"/>
<evidence type="ECO:0000313" key="3">
    <source>
        <dbReference type="Proteomes" id="UP000198703"/>
    </source>
</evidence>
<reference evidence="2 3" key="1">
    <citation type="submission" date="2016-10" db="EMBL/GenBank/DDBJ databases">
        <authorList>
            <person name="de Groot N.N."/>
        </authorList>
    </citation>
    <scope>NUCLEOTIDE SEQUENCE [LARGE SCALE GENOMIC DNA]</scope>
    <source>
        <strain evidence="2 3">DSM 15345</strain>
    </source>
</reference>